<name>A0ABU1NUT2_9BACL</name>
<evidence type="ECO:0000313" key="2">
    <source>
        <dbReference type="Proteomes" id="UP001267290"/>
    </source>
</evidence>
<keyword evidence="2" id="KW-1185">Reference proteome</keyword>
<gene>
    <name evidence="1" type="ORF">J2736_002418</name>
</gene>
<reference evidence="1 2" key="1">
    <citation type="submission" date="2023-07" db="EMBL/GenBank/DDBJ databases">
        <title>Sorghum-associated microbial communities from plants grown in Nebraska, USA.</title>
        <authorList>
            <person name="Schachtman D."/>
        </authorList>
    </citation>
    <scope>NUCLEOTIDE SEQUENCE [LARGE SCALE GENOMIC DNA]</scope>
    <source>
        <strain evidence="1 2">CC258</strain>
    </source>
</reference>
<proteinExistence type="predicted"/>
<dbReference type="Proteomes" id="UP001267290">
    <property type="component" value="Unassembled WGS sequence"/>
</dbReference>
<dbReference type="RefSeq" id="WP_310226772.1">
    <property type="nucleotide sequence ID" value="NZ_JAVDSB010000003.1"/>
</dbReference>
<sequence length="64" mass="7449">MKTIYENYRGFKINKDDSTYNAIHADRIIFAQSPLSQILDSIDHYIDLQEATESHEDVTSFPQN</sequence>
<accession>A0ABU1NUT2</accession>
<dbReference type="EMBL" id="JAVDSB010000003">
    <property type="protein sequence ID" value="MDR6551231.1"/>
    <property type="molecule type" value="Genomic_DNA"/>
</dbReference>
<evidence type="ECO:0000313" key="1">
    <source>
        <dbReference type="EMBL" id="MDR6551231.1"/>
    </source>
</evidence>
<protein>
    <submittedName>
        <fullName evidence="1">Uncharacterized protein</fullName>
    </submittedName>
</protein>
<organism evidence="1 2">
    <name type="scientific">Paenibacillus qinlingensis</name>
    <dbReference type="NCBI Taxonomy" id="1837343"/>
    <lineage>
        <taxon>Bacteria</taxon>
        <taxon>Bacillati</taxon>
        <taxon>Bacillota</taxon>
        <taxon>Bacilli</taxon>
        <taxon>Bacillales</taxon>
        <taxon>Paenibacillaceae</taxon>
        <taxon>Paenibacillus</taxon>
    </lineage>
</organism>
<comment type="caution">
    <text evidence="1">The sequence shown here is derived from an EMBL/GenBank/DDBJ whole genome shotgun (WGS) entry which is preliminary data.</text>
</comment>